<proteinExistence type="predicted"/>
<dbReference type="Pfam" id="PF01464">
    <property type="entry name" value="SLT"/>
    <property type="match status" value="1"/>
</dbReference>
<feature type="domain" description="Transglycosylase SLT" evidence="1">
    <location>
        <begin position="152"/>
        <end position="205"/>
    </location>
</feature>
<dbReference type="InterPro" id="IPR023346">
    <property type="entry name" value="Lysozyme-like_dom_sf"/>
</dbReference>
<dbReference type="SUPFAM" id="SSF53955">
    <property type="entry name" value="Lysozyme-like"/>
    <property type="match status" value="1"/>
</dbReference>
<reference evidence="2" key="1">
    <citation type="submission" date="2020-05" db="EMBL/GenBank/DDBJ databases">
        <authorList>
            <person name="Chiriac C."/>
            <person name="Salcher M."/>
            <person name="Ghai R."/>
            <person name="Kavagutti S V."/>
        </authorList>
    </citation>
    <scope>NUCLEOTIDE SEQUENCE</scope>
</reference>
<name>A0A6J7KBK0_9ZZZZ</name>
<evidence type="ECO:0000259" key="1">
    <source>
        <dbReference type="Pfam" id="PF01464"/>
    </source>
</evidence>
<dbReference type="AlphaFoldDB" id="A0A6J7KBK0"/>
<organism evidence="2">
    <name type="scientific">freshwater metagenome</name>
    <dbReference type="NCBI Taxonomy" id="449393"/>
    <lineage>
        <taxon>unclassified sequences</taxon>
        <taxon>metagenomes</taxon>
        <taxon>ecological metagenomes</taxon>
    </lineage>
</organism>
<dbReference type="Pfam" id="PF18979">
    <property type="entry name" value="DUF5715"/>
    <property type="match status" value="1"/>
</dbReference>
<dbReference type="InterPro" id="IPR009045">
    <property type="entry name" value="Zn_M74/Hedgehog-like"/>
</dbReference>
<protein>
    <submittedName>
        <fullName evidence="2">Unannotated protein</fullName>
    </submittedName>
</protein>
<dbReference type="EMBL" id="CAFBMK010000362">
    <property type="protein sequence ID" value="CAB4952661.1"/>
    <property type="molecule type" value="Genomic_DNA"/>
</dbReference>
<dbReference type="SUPFAM" id="SSF55166">
    <property type="entry name" value="Hedgehog/DD-peptidase"/>
    <property type="match status" value="1"/>
</dbReference>
<dbReference type="InterPro" id="IPR043769">
    <property type="entry name" value="DUF5715"/>
</dbReference>
<accession>A0A6J7KBK0</accession>
<gene>
    <name evidence="2" type="ORF">UFOPK3564_03580</name>
</gene>
<sequence>MPADPGSTTPVGRTALGLLRPDVEEREDELTRRAEAGFANPLYRQVPGGAVASAARVAKYRDLIEEVAEEGDEDPDVLEGMVYLESAGRPEVLAGGDLAGAAGLTQIVAGTGTQLLDMQIDLGRSRTLTGRIAREERRGRSREADRLRAARARVDERFDPRKALEATVRYLKFARGELDDREDLAVASYHMGVGNLQDLMRAVGQGTTSYARMYFSIDPRRTPDATALAVKLADDSTSYLWRVGAAERIMRLFREDRAALTRENELQNRKASSEDVLHPVESTKVFADPSDLADAERTGEVEGLPRAALRANGIAIDRGMGELAPRLDQSRRRYRALRPGALAGLLTIGATVRALNGDATPETRLTVTSTVRDREYQAMLGAENVQATRALSQHTTGWAMDISRTYPKGDTAELFQWTLTRLQALNLIAWVREPTAIHLTFSSSAATELAPVLRRAGVAR</sequence>
<dbReference type="InterPro" id="IPR008258">
    <property type="entry name" value="Transglycosylase_SLT_dom_1"/>
</dbReference>
<evidence type="ECO:0000313" key="2">
    <source>
        <dbReference type="EMBL" id="CAB4952661.1"/>
    </source>
</evidence>
<dbReference type="Gene3D" id="1.10.530.10">
    <property type="match status" value="1"/>
</dbReference>